<accession>A0ACD1GQX3</accession>
<sequence length="168" mass="17454">MPSSEISSSSSTSYFYSQFFLPDLVCSLQPPTPLPLLSPPTESVAPGSTDIVKMAESITSLPDSRPTGGRKNSTSKDHPEDELDSSAPSAAENLPTDPPAAAAAAAAAAATNTTSQGLVPNSGMKAPGPTQEEDGKESLRIRIHLNLHAKVKLELDAQLYGDVVIGLL</sequence>
<keyword evidence="2" id="KW-1185">Reference proteome</keyword>
<evidence type="ECO:0000313" key="1">
    <source>
        <dbReference type="EMBL" id="RAH51528.1"/>
    </source>
</evidence>
<protein>
    <submittedName>
        <fullName evidence="1">Uncharacterized protein</fullName>
    </submittedName>
</protein>
<reference evidence="1" key="1">
    <citation type="submission" date="2018-02" db="EMBL/GenBank/DDBJ databases">
        <title>The genomes of Aspergillus section Nigri reveals drivers in fungal speciation.</title>
        <authorList>
            <consortium name="DOE Joint Genome Institute"/>
            <person name="Vesth T.C."/>
            <person name="Nybo J."/>
            <person name="Theobald S."/>
            <person name="Brandl J."/>
            <person name="Frisvad J.C."/>
            <person name="Nielsen K.F."/>
            <person name="Lyhne E.K."/>
            <person name="Kogle M.E."/>
            <person name="Kuo A."/>
            <person name="Riley R."/>
            <person name="Clum A."/>
            <person name="Nolan M."/>
            <person name="Lipzen A."/>
            <person name="Salamov A."/>
            <person name="Henrissat B."/>
            <person name="Wiebenga A."/>
            <person name="De vries R.P."/>
            <person name="Grigoriev I.V."/>
            <person name="Mortensen U.H."/>
            <person name="Andersen M.R."/>
            <person name="Baker S.E."/>
        </authorList>
    </citation>
    <scope>NUCLEOTIDE SEQUENCE</scope>
    <source>
        <strain evidence="1">CBS 621.78</strain>
    </source>
</reference>
<organism evidence="1 2">
    <name type="scientific">Aspergillus brunneoviolaceus CBS 621.78</name>
    <dbReference type="NCBI Taxonomy" id="1450534"/>
    <lineage>
        <taxon>Eukaryota</taxon>
        <taxon>Fungi</taxon>
        <taxon>Dikarya</taxon>
        <taxon>Ascomycota</taxon>
        <taxon>Pezizomycotina</taxon>
        <taxon>Eurotiomycetes</taxon>
        <taxon>Eurotiomycetidae</taxon>
        <taxon>Eurotiales</taxon>
        <taxon>Aspergillaceae</taxon>
        <taxon>Aspergillus</taxon>
        <taxon>Aspergillus subgen. Circumdati</taxon>
    </lineage>
</organism>
<name>A0ACD1GQX3_9EURO</name>
<evidence type="ECO:0000313" key="2">
    <source>
        <dbReference type="Proteomes" id="UP000249057"/>
    </source>
</evidence>
<dbReference type="Proteomes" id="UP000249057">
    <property type="component" value="Unassembled WGS sequence"/>
</dbReference>
<gene>
    <name evidence="1" type="ORF">BO95DRAFT_458281</name>
</gene>
<dbReference type="EMBL" id="KZ825310">
    <property type="protein sequence ID" value="RAH51528.1"/>
    <property type="molecule type" value="Genomic_DNA"/>
</dbReference>
<proteinExistence type="predicted"/>